<comment type="caution">
    <text evidence="2">The sequence shown here is derived from an EMBL/GenBank/DDBJ whole genome shotgun (WGS) entry which is preliminary data.</text>
</comment>
<dbReference type="AlphaFoldDB" id="S0F5U4"/>
<keyword evidence="3" id="KW-1185">Reference proteome</keyword>
<dbReference type="PANTHER" id="PTHR46018">
    <property type="entry name" value="ZINC PHOSPHODIESTERASE ELAC PROTEIN 1"/>
    <property type="match status" value="1"/>
</dbReference>
<reference evidence="2 3" key="1">
    <citation type="submission" date="2008-12" db="EMBL/GenBank/DDBJ databases">
        <authorList>
            <person name="Fulton L."/>
            <person name="Clifton S."/>
            <person name="Fulton B."/>
            <person name="Xu J."/>
            <person name="Minx P."/>
            <person name="Pepin K.H."/>
            <person name="Johnson M."/>
            <person name="Bhonagiri V."/>
            <person name="Nash W.E."/>
            <person name="Mardis E.R."/>
            <person name="Wilson R.K."/>
        </authorList>
    </citation>
    <scope>NUCLEOTIDE SEQUENCE [LARGE SCALE GENOMIC DNA]</scope>
    <source>
        <strain evidence="2 3">DSM 18228</strain>
    </source>
</reference>
<dbReference type="eggNOG" id="COG1234">
    <property type="taxonomic scope" value="Bacteria"/>
</dbReference>
<feature type="domain" description="Metallo-beta-lactamase" evidence="1">
    <location>
        <begin position="31"/>
        <end position="108"/>
    </location>
</feature>
<gene>
    <name evidence="2" type="ORF">BACCOPRO_01053</name>
</gene>
<dbReference type="PANTHER" id="PTHR46018:SF2">
    <property type="entry name" value="ZINC PHOSPHODIESTERASE ELAC PROTEIN 1"/>
    <property type="match status" value="1"/>
</dbReference>
<dbReference type="GO" id="GO:0042781">
    <property type="term" value="F:3'-tRNA processing endoribonuclease activity"/>
    <property type="evidence" value="ECO:0007669"/>
    <property type="project" value="TreeGrafter"/>
</dbReference>
<dbReference type="InterPro" id="IPR001279">
    <property type="entry name" value="Metallo-B-lactamas"/>
</dbReference>
<organism evidence="2 3">
    <name type="scientific">Phocaeicola coprophilus DSM 18228 = JCM 13818</name>
    <dbReference type="NCBI Taxonomy" id="547042"/>
    <lineage>
        <taxon>Bacteria</taxon>
        <taxon>Pseudomonadati</taxon>
        <taxon>Bacteroidota</taxon>
        <taxon>Bacteroidia</taxon>
        <taxon>Bacteroidales</taxon>
        <taxon>Bacteroidaceae</taxon>
        <taxon>Phocaeicola</taxon>
    </lineage>
</organism>
<dbReference type="STRING" id="547042.BACCOPRO_01053"/>
<sequence>MIDFYHIPLYLINRIKNGEDYQMEDGTVIPNARLTIPSDPPRTYAYCSDTCYLPRITEQIKGVDLLFHEATFTTSELARAKATLHSTAEQAALIAREAGVKQLMIGHFSARYEDDSLLLKEASAIFPQTILAQENLKIEL</sequence>
<dbReference type="SUPFAM" id="SSF56281">
    <property type="entry name" value="Metallo-hydrolase/oxidoreductase"/>
    <property type="match status" value="1"/>
</dbReference>
<name>S0F5U4_9BACT</name>
<dbReference type="InterPro" id="IPR036866">
    <property type="entry name" value="RibonucZ/Hydroxyglut_hydro"/>
</dbReference>
<evidence type="ECO:0000313" key="3">
    <source>
        <dbReference type="Proteomes" id="UP000014073"/>
    </source>
</evidence>
<dbReference type="Pfam" id="PF12706">
    <property type="entry name" value="Lactamase_B_2"/>
    <property type="match status" value="1"/>
</dbReference>
<protein>
    <recommendedName>
        <fullName evidence="1">Metallo-beta-lactamase domain-containing protein</fullName>
    </recommendedName>
</protein>
<evidence type="ECO:0000259" key="1">
    <source>
        <dbReference type="Pfam" id="PF12706"/>
    </source>
</evidence>
<dbReference type="Gene3D" id="3.60.15.10">
    <property type="entry name" value="Ribonuclease Z/Hydroxyacylglutathione hydrolase-like"/>
    <property type="match status" value="1"/>
</dbReference>
<proteinExistence type="predicted"/>
<accession>S0F5U4</accession>
<dbReference type="Proteomes" id="UP000014073">
    <property type="component" value="Unassembled WGS sequence"/>
</dbReference>
<dbReference type="EMBL" id="ACBW01000082">
    <property type="protein sequence ID" value="EEF75564.1"/>
    <property type="molecule type" value="Genomic_DNA"/>
</dbReference>
<evidence type="ECO:0000313" key="2">
    <source>
        <dbReference type="EMBL" id="EEF75564.1"/>
    </source>
</evidence>
<dbReference type="HOGENOM" id="CLU_1831143_0_0_10"/>